<name>A0A849KQJ8_9BURK</name>
<feature type="compositionally biased region" description="Low complexity" evidence="1">
    <location>
        <begin position="31"/>
        <end position="43"/>
    </location>
</feature>
<dbReference type="EMBL" id="JABFCS010000001">
    <property type="protein sequence ID" value="NNU44099.1"/>
    <property type="molecule type" value="Genomic_DNA"/>
</dbReference>
<evidence type="ECO:0000256" key="1">
    <source>
        <dbReference type="SAM" id="MobiDB-lite"/>
    </source>
</evidence>
<proteinExistence type="predicted"/>
<evidence type="ECO:0000313" key="3">
    <source>
        <dbReference type="Proteomes" id="UP000552954"/>
    </source>
</evidence>
<feature type="region of interest" description="Disordered" evidence="1">
    <location>
        <begin position="115"/>
        <end position="137"/>
    </location>
</feature>
<gene>
    <name evidence="2" type="ORF">HK415_14440</name>
</gene>
<evidence type="ECO:0000313" key="2">
    <source>
        <dbReference type="EMBL" id="NNU44099.1"/>
    </source>
</evidence>
<reference evidence="2 3" key="2">
    <citation type="submission" date="2020-06" db="EMBL/GenBank/DDBJ databases">
        <title>Ramlibacter rhizophilus sp. nov., isolated from rhizosphere soil of national flower Mugunghwa from South Korea.</title>
        <authorList>
            <person name="Zheng-Fei Y."/>
            <person name="Huan T."/>
        </authorList>
    </citation>
    <scope>NUCLEOTIDE SEQUENCE [LARGE SCALE GENOMIC DNA]</scope>
    <source>
        <strain evidence="2 3">B156</strain>
    </source>
</reference>
<keyword evidence="3" id="KW-1185">Reference proteome</keyword>
<dbReference type="RefSeq" id="WP_171560443.1">
    <property type="nucleotide sequence ID" value="NZ_JABFCS010000001.1"/>
</dbReference>
<organism evidence="2 3">
    <name type="scientific">Ramlibacter montanisoli</name>
    <dbReference type="NCBI Taxonomy" id="2732512"/>
    <lineage>
        <taxon>Bacteria</taxon>
        <taxon>Pseudomonadati</taxon>
        <taxon>Pseudomonadota</taxon>
        <taxon>Betaproteobacteria</taxon>
        <taxon>Burkholderiales</taxon>
        <taxon>Comamonadaceae</taxon>
        <taxon>Ramlibacter</taxon>
    </lineage>
</organism>
<dbReference type="AlphaFoldDB" id="A0A849KQJ8"/>
<feature type="region of interest" description="Disordered" evidence="1">
    <location>
        <begin position="31"/>
        <end position="70"/>
    </location>
</feature>
<sequence length="137" mass="14401">MSSSDALIWLAMVTVAVTVVAQLWHSCAPRGAAAGPQAPLPAGRLRKPPATVAAGQGTGRRHQPRGGAAVRRHAEEAATLAAAGAGTLTNPYAPGTQEYVLWIATYHLRLTELAEEQEEQGTVRVTKAPDYPSLSRP</sequence>
<reference evidence="2 3" key="1">
    <citation type="submission" date="2020-05" db="EMBL/GenBank/DDBJ databases">
        <authorList>
            <person name="Khan S.A."/>
            <person name="Jeon C.O."/>
            <person name="Chun B.H."/>
        </authorList>
    </citation>
    <scope>NUCLEOTIDE SEQUENCE [LARGE SCALE GENOMIC DNA]</scope>
    <source>
        <strain evidence="2 3">B156</strain>
    </source>
</reference>
<dbReference type="Proteomes" id="UP000552954">
    <property type="component" value="Unassembled WGS sequence"/>
</dbReference>
<comment type="caution">
    <text evidence="2">The sequence shown here is derived from an EMBL/GenBank/DDBJ whole genome shotgun (WGS) entry which is preliminary data.</text>
</comment>
<accession>A0A849KQJ8</accession>
<protein>
    <submittedName>
        <fullName evidence="2">Uncharacterized protein</fullName>
    </submittedName>
</protein>